<keyword evidence="7" id="KW-1185">Reference proteome</keyword>
<evidence type="ECO:0000256" key="3">
    <source>
        <dbReference type="ARBA" id="ARBA00023125"/>
    </source>
</evidence>
<dbReference type="EMBL" id="CAKLDI010000001">
    <property type="protein sequence ID" value="CAH0533594.1"/>
    <property type="molecule type" value="Genomic_DNA"/>
</dbReference>
<keyword evidence="3" id="KW-0238">DNA-binding</keyword>
<dbReference type="Pfam" id="PF03466">
    <property type="entry name" value="LysR_substrate"/>
    <property type="match status" value="1"/>
</dbReference>
<evidence type="ECO:0000259" key="5">
    <source>
        <dbReference type="PROSITE" id="PS50931"/>
    </source>
</evidence>
<reference evidence="6" key="1">
    <citation type="submission" date="2021-11" db="EMBL/GenBank/DDBJ databases">
        <authorList>
            <person name="Rodrigo-Torres L."/>
            <person name="Arahal R. D."/>
            <person name="Lucena T."/>
        </authorList>
    </citation>
    <scope>NUCLEOTIDE SEQUENCE</scope>
    <source>
        <strain evidence="6">CECT 7929</strain>
    </source>
</reference>
<proteinExistence type="inferred from homology"/>
<keyword evidence="2" id="KW-0805">Transcription regulation</keyword>
<evidence type="ECO:0000256" key="1">
    <source>
        <dbReference type="ARBA" id="ARBA00009437"/>
    </source>
</evidence>
<keyword evidence="4" id="KW-0804">Transcription</keyword>
<dbReference type="Gene3D" id="1.10.10.10">
    <property type="entry name" value="Winged helix-like DNA-binding domain superfamily/Winged helix DNA-binding domain"/>
    <property type="match status" value="1"/>
</dbReference>
<evidence type="ECO:0000313" key="7">
    <source>
        <dbReference type="Proteomes" id="UP000838672"/>
    </source>
</evidence>
<evidence type="ECO:0000313" key="6">
    <source>
        <dbReference type="EMBL" id="CAH0533594.1"/>
    </source>
</evidence>
<feature type="domain" description="HTH lysR-type" evidence="5">
    <location>
        <begin position="4"/>
        <end position="61"/>
    </location>
</feature>
<dbReference type="PANTHER" id="PTHR30537:SF5">
    <property type="entry name" value="HTH-TYPE TRANSCRIPTIONAL ACTIVATOR TTDR-RELATED"/>
    <property type="match status" value="1"/>
</dbReference>
<dbReference type="Gene3D" id="3.40.190.290">
    <property type="match status" value="1"/>
</dbReference>
<evidence type="ECO:0000256" key="2">
    <source>
        <dbReference type="ARBA" id="ARBA00023015"/>
    </source>
</evidence>
<dbReference type="InterPro" id="IPR036390">
    <property type="entry name" value="WH_DNA-bd_sf"/>
</dbReference>
<comment type="similarity">
    <text evidence="1">Belongs to the LysR transcriptional regulatory family.</text>
</comment>
<accession>A0ABM8ZTH3</accession>
<dbReference type="InterPro" id="IPR036388">
    <property type="entry name" value="WH-like_DNA-bd_sf"/>
</dbReference>
<dbReference type="RefSeq" id="WP_237466030.1">
    <property type="nucleotide sequence ID" value="NZ_CAKLDI010000001.1"/>
</dbReference>
<dbReference type="PANTHER" id="PTHR30537">
    <property type="entry name" value="HTH-TYPE TRANSCRIPTIONAL REGULATOR"/>
    <property type="match status" value="1"/>
</dbReference>
<sequence length="305" mass="34096">MQGTTYHQLHVFHHIVQQGSIRGAARALGMTSPSVSQALRLLETNIGLTLFHRTTRKVELTDAGRQLYERTQGAMTSLNYALESVAELAQVPSGLLRITLPKFVYQAYFKAIYPLFCQQYPQITLEVVLSDATLDIVKEGIDLGIRFGNKLEPDMVAKPLTEPLPEALFASPEYLARMGEPKTIDDLQRHQMIQYRFITSNQFAQIRLMDGGQPVQITMQHTLIVNDTDAMLDAAEAGLGIGGLVLSAAQLRIDQGKLCPVLPQLWAHAPGLYLYFSQHSQKVKRVRVLIDFLMTHFASGQHNQI</sequence>
<comment type="caution">
    <text evidence="6">The sequence shown here is derived from an EMBL/GenBank/DDBJ whole genome shotgun (WGS) entry which is preliminary data.</text>
</comment>
<protein>
    <submittedName>
        <fullName evidence="6">HTH-type transcriptional regulator PgrR</fullName>
    </submittedName>
</protein>
<dbReference type="SUPFAM" id="SSF53850">
    <property type="entry name" value="Periplasmic binding protein-like II"/>
    <property type="match status" value="1"/>
</dbReference>
<dbReference type="InterPro" id="IPR058163">
    <property type="entry name" value="LysR-type_TF_proteobact-type"/>
</dbReference>
<evidence type="ECO:0000256" key="4">
    <source>
        <dbReference type="ARBA" id="ARBA00023163"/>
    </source>
</evidence>
<dbReference type="InterPro" id="IPR000847">
    <property type="entry name" value="LysR_HTH_N"/>
</dbReference>
<name>A0ABM8ZTH3_9VIBR</name>
<gene>
    <name evidence="6" type="primary">pgrR</name>
    <name evidence="6" type="ORF">VST7929_01464</name>
</gene>
<dbReference type="SUPFAM" id="SSF46785">
    <property type="entry name" value="Winged helix' DNA-binding domain"/>
    <property type="match status" value="1"/>
</dbReference>
<organism evidence="6 7">
    <name type="scientific">Vibrio stylophorae</name>
    <dbReference type="NCBI Taxonomy" id="659351"/>
    <lineage>
        <taxon>Bacteria</taxon>
        <taxon>Pseudomonadati</taxon>
        <taxon>Pseudomonadota</taxon>
        <taxon>Gammaproteobacteria</taxon>
        <taxon>Vibrionales</taxon>
        <taxon>Vibrionaceae</taxon>
        <taxon>Vibrio</taxon>
    </lineage>
</organism>
<dbReference type="PROSITE" id="PS50931">
    <property type="entry name" value="HTH_LYSR"/>
    <property type="match status" value="1"/>
</dbReference>
<dbReference type="Pfam" id="PF00126">
    <property type="entry name" value="HTH_1"/>
    <property type="match status" value="1"/>
</dbReference>
<dbReference type="InterPro" id="IPR005119">
    <property type="entry name" value="LysR_subst-bd"/>
</dbReference>
<dbReference type="Proteomes" id="UP000838672">
    <property type="component" value="Unassembled WGS sequence"/>
</dbReference>